<gene>
    <name evidence="9" type="ORF">DWU99_09685</name>
</gene>
<dbReference type="PANTHER" id="PTHR11237:SF4">
    <property type="entry name" value="5-DEMETHOXYUBIQUINONE HYDROXYLASE, MITOCHONDRIAL"/>
    <property type="match status" value="1"/>
</dbReference>
<evidence type="ECO:0000313" key="10">
    <source>
        <dbReference type="Proteomes" id="UP000255334"/>
    </source>
</evidence>
<evidence type="ECO:0000256" key="3">
    <source>
        <dbReference type="ARBA" id="ARBA00022723"/>
    </source>
</evidence>
<dbReference type="Pfam" id="PF03232">
    <property type="entry name" value="COQ7"/>
    <property type="match status" value="1"/>
</dbReference>
<dbReference type="RefSeq" id="WP_115478162.1">
    <property type="nucleotide sequence ID" value="NZ_QRBF01000003.1"/>
</dbReference>
<comment type="pathway">
    <text evidence="1">Cofactor biosynthesis; ubiquinone biosynthesis.</text>
</comment>
<keyword evidence="6" id="KW-0503">Monooxygenase</keyword>
<keyword evidence="9" id="KW-0830">Ubiquinone</keyword>
<keyword evidence="7 8" id="KW-0472">Membrane</keyword>
<reference evidence="9 10" key="1">
    <citation type="submission" date="2018-07" db="EMBL/GenBank/DDBJ databases">
        <title>Dyella monticola sp. nov. and Dyella psychrodurans sp. nov. isolated from monsoon evergreen broad-leaved forest soil of Dinghu Mountain, China.</title>
        <authorList>
            <person name="Gao Z."/>
            <person name="Qiu L."/>
        </authorList>
    </citation>
    <scope>NUCLEOTIDE SEQUENCE [LARGE SCALE GENOMIC DNA]</scope>
    <source>
        <strain evidence="9 10">4MSK11</strain>
    </source>
</reference>
<dbReference type="GO" id="GO:0006744">
    <property type="term" value="P:ubiquinone biosynthetic process"/>
    <property type="evidence" value="ECO:0007669"/>
    <property type="project" value="UniProtKB-KW"/>
</dbReference>
<keyword evidence="5" id="KW-0408">Iron</keyword>
<dbReference type="Proteomes" id="UP000255334">
    <property type="component" value="Unassembled WGS sequence"/>
</dbReference>
<proteinExistence type="predicted"/>
<evidence type="ECO:0000256" key="8">
    <source>
        <dbReference type="SAM" id="Phobius"/>
    </source>
</evidence>
<evidence type="ECO:0000256" key="4">
    <source>
        <dbReference type="ARBA" id="ARBA00023002"/>
    </source>
</evidence>
<dbReference type="PANTHER" id="PTHR11237">
    <property type="entry name" value="COENZYME Q10 BIOSYNTHESIS PROTEIN 7"/>
    <property type="match status" value="1"/>
</dbReference>
<evidence type="ECO:0000256" key="2">
    <source>
        <dbReference type="ARBA" id="ARBA00022688"/>
    </source>
</evidence>
<evidence type="ECO:0000256" key="7">
    <source>
        <dbReference type="ARBA" id="ARBA00023136"/>
    </source>
</evidence>
<keyword evidence="8" id="KW-1133">Transmembrane helix</keyword>
<dbReference type="GO" id="GO:0008682">
    <property type="term" value="F:3-demethoxyubiquinol 3-hydroxylase activity"/>
    <property type="evidence" value="ECO:0007669"/>
    <property type="project" value="TreeGrafter"/>
</dbReference>
<dbReference type="OrthoDB" id="7559360at2"/>
<dbReference type="InterPro" id="IPR009078">
    <property type="entry name" value="Ferritin-like_SF"/>
</dbReference>
<keyword evidence="10" id="KW-1185">Reference proteome</keyword>
<evidence type="ECO:0000313" key="9">
    <source>
        <dbReference type="EMBL" id="RDS84361.1"/>
    </source>
</evidence>
<keyword evidence="3" id="KW-0479">Metal-binding</keyword>
<accession>A0A370X7X6</accession>
<keyword evidence="2" id="KW-0831">Ubiquinone biosynthesis</keyword>
<dbReference type="GO" id="GO:0046872">
    <property type="term" value="F:metal ion binding"/>
    <property type="evidence" value="ECO:0007669"/>
    <property type="project" value="UniProtKB-KW"/>
</dbReference>
<protein>
    <submittedName>
        <fullName evidence="9">Demethoxyubiquinone hydroxylase family protein</fullName>
    </submittedName>
</protein>
<name>A0A370X7X6_9GAMM</name>
<dbReference type="EMBL" id="QRBF01000003">
    <property type="protein sequence ID" value="RDS84361.1"/>
    <property type="molecule type" value="Genomic_DNA"/>
</dbReference>
<evidence type="ECO:0000256" key="5">
    <source>
        <dbReference type="ARBA" id="ARBA00023004"/>
    </source>
</evidence>
<keyword evidence="8" id="KW-0812">Transmembrane</keyword>
<evidence type="ECO:0000256" key="6">
    <source>
        <dbReference type="ARBA" id="ARBA00023033"/>
    </source>
</evidence>
<evidence type="ECO:0000256" key="1">
    <source>
        <dbReference type="ARBA" id="ARBA00004749"/>
    </source>
</evidence>
<keyword evidence="4" id="KW-0560">Oxidoreductase</keyword>
<feature type="transmembrane region" description="Helical" evidence="8">
    <location>
        <begin position="71"/>
        <end position="90"/>
    </location>
</feature>
<dbReference type="SUPFAM" id="SSF47240">
    <property type="entry name" value="Ferritin-like"/>
    <property type="match status" value="1"/>
</dbReference>
<sequence length="173" mass="19431">MARMDLGNRVIKVNHAGEFGAICIYTGQIAVARLFAKELVPELVEFRSHEHRHREIFARELKRRQCRRCRSYGLCGVGGLTLGVMTGLLGRPAISATTVAVESVVLRHLERQLEELRGVDESAISAISVIVSEERLHHDRAASHVSRGRIWYRILRPIVAAATESVIWLGMRL</sequence>
<dbReference type="AlphaFoldDB" id="A0A370X7X6"/>
<dbReference type="InterPro" id="IPR011566">
    <property type="entry name" value="Ubq_synth_Coq7"/>
</dbReference>
<comment type="caution">
    <text evidence="9">The sequence shown here is derived from an EMBL/GenBank/DDBJ whole genome shotgun (WGS) entry which is preliminary data.</text>
</comment>
<organism evidence="9 10">
    <name type="scientific">Dyella psychrodurans</name>
    <dbReference type="NCBI Taxonomy" id="1927960"/>
    <lineage>
        <taxon>Bacteria</taxon>
        <taxon>Pseudomonadati</taxon>
        <taxon>Pseudomonadota</taxon>
        <taxon>Gammaproteobacteria</taxon>
        <taxon>Lysobacterales</taxon>
        <taxon>Rhodanobacteraceae</taxon>
        <taxon>Dyella</taxon>
    </lineage>
</organism>